<organism evidence="2 3">
    <name type="scientific">Tuber melanosporum (strain Mel28)</name>
    <name type="common">Perigord black truffle</name>
    <dbReference type="NCBI Taxonomy" id="656061"/>
    <lineage>
        <taxon>Eukaryota</taxon>
        <taxon>Fungi</taxon>
        <taxon>Dikarya</taxon>
        <taxon>Ascomycota</taxon>
        <taxon>Pezizomycotina</taxon>
        <taxon>Pezizomycetes</taxon>
        <taxon>Pezizales</taxon>
        <taxon>Tuberaceae</taxon>
        <taxon>Tuber</taxon>
    </lineage>
</organism>
<accession>D5GL65</accession>
<dbReference type="InParanoid" id="D5GL65"/>
<protein>
    <submittedName>
        <fullName evidence="2">(Perigord truffle) hypothetical protein</fullName>
    </submittedName>
</protein>
<name>D5GL65_TUBMM</name>
<dbReference type="RefSeq" id="XP_002841067.1">
    <property type="nucleotide sequence ID" value="XM_002841021.1"/>
</dbReference>
<sequence length="134" mass="14388">MQVGGVSHGDPRAANPLPCKRTPKPHRMISPPAAFPSALSNPQMAMATMRITTSTLLPLLQIPYSLAISLLQFLTSLPPLLCVIHHIPSTAQLCTCANQRPGASLSPSKPNHVITSPKKAYPERNSRLLIADLP</sequence>
<dbReference type="EMBL" id="FN430346">
    <property type="protein sequence ID" value="CAZ85258.1"/>
    <property type="molecule type" value="Genomic_DNA"/>
</dbReference>
<dbReference type="GeneID" id="9182052"/>
<keyword evidence="3" id="KW-1185">Reference proteome</keyword>
<dbReference type="Proteomes" id="UP000006911">
    <property type="component" value="Unassembled WGS sequence"/>
</dbReference>
<dbReference type="HOGENOM" id="CLU_1897708_0_0_1"/>
<evidence type="ECO:0000313" key="2">
    <source>
        <dbReference type="EMBL" id="CAZ85258.1"/>
    </source>
</evidence>
<gene>
    <name evidence="2" type="ORF">GSTUM_00010026001</name>
</gene>
<evidence type="ECO:0000256" key="1">
    <source>
        <dbReference type="SAM" id="MobiDB-lite"/>
    </source>
</evidence>
<dbReference type="KEGG" id="tml:GSTUM_00010026001"/>
<dbReference type="AlphaFoldDB" id="D5GL65"/>
<proteinExistence type="predicted"/>
<reference evidence="2 3" key="1">
    <citation type="journal article" date="2010" name="Nature">
        <title>Perigord black truffle genome uncovers evolutionary origins and mechanisms of symbiosis.</title>
        <authorList>
            <person name="Martin F."/>
            <person name="Kohler A."/>
            <person name="Murat C."/>
            <person name="Balestrini R."/>
            <person name="Coutinho P.M."/>
            <person name="Jaillon O."/>
            <person name="Montanini B."/>
            <person name="Morin E."/>
            <person name="Noel B."/>
            <person name="Percudani R."/>
            <person name="Porcel B."/>
            <person name="Rubini A."/>
            <person name="Amicucci A."/>
            <person name="Amselem J."/>
            <person name="Anthouard V."/>
            <person name="Arcioni S."/>
            <person name="Artiguenave F."/>
            <person name="Aury J.M."/>
            <person name="Ballario P."/>
            <person name="Bolchi A."/>
            <person name="Brenna A."/>
            <person name="Brun A."/>
            <person name="Buee M."/>
            <person name="Cantarel B."/>
            <person name="Chevalier G."/>
            <person name="Couloux A."/>
            <person name="Da Silva C."/>
            <person name="Denoeud F."/>
            <person name="Duplessis S."/>
            <person name="Ghignone S."/>
            <person name="Hilselberger B."/>
            <person name="Iotti M."/>
            <person name="Marcais B."/>
            <person name="Mello A."/>
            <person name="Miranda M."/>
            <person name="Pacioni G."/>
            <person name="Quesneville H."/>
            <person name="Riccioni C."/>
            <person name="Ruotolo R."/>
            <person name="Splivallo R."/>
            <person name="Stocchi V."/>
            <person name="Tisserant E."/>
            <person name="Viscomi A.R."/>
            <person name="Zambonelli A."/>
            <person name="Zampieri E."/>
            <person name="Henrissat B."/>
            <person name="Lebrun M.H."/>
            <person name="Paolocci F."/>
            <person name="Bonfante P."/>
            <person name="Ottonello S."/>
            <person name="Wincker P."/>
        </authorList>
    </citation>
    <scope>NUCLEOTIDE SEQUENCE [LARGE SCALE GENOMIC DNA]</scope>
    <source>
        <strain evidence="2 3">Mel28</strain>
    </source>
</reference>
<evidence type="ECO:0000313" key="3">
    <source>
        <dbReference type="Proteomes" id="UP000006911"/>
    </source>
</evidence>
<feature type="region of interest" description="Disordered" evidence="1">
    <location>
        <begin position="1"/>
        <end position="28"/>
    </location>
</feature>